<evidence type="ECO:0000313" key="2">
    <source>
        <dbReference type="EMBL" id="MFD2569787.1"/>
    </source>
</evidence>
<evidence type="ECO:0000313" key="3">
    <source>
        <dbReference type="Proteomes" id="UP001597469"/>
    </source>
</evidence>
<dbReference type="Gene3D" id="3.40.50.1110">
    <property type="entry name" value="SGNH hydrolase"/>
    <property type="match status" value="1"/>
</dbReference>
<sequence>MLWYEDEVRQLEANVRSLTLDSKHRGKPQVVFYGSSSVRLWTTLAQDFPETNLLNLGFGGSTLAACAWFFERLVVPVAPKSIVFYAGDNDLGDGRHPEEVFLFFCAFAEKARQLLPNTSLTYLSIKISPSRWNIAGPIRYANKLIADEIKQLPNWRMIDMTSPLLGVDGRPRRELFENDGLHLNKSGYKVWQQVLEGRTEIF</sequence>
<accession>A0ABW5LYF4</accession>
<dbReference type="Pfam" id="PF13472">
    <property type="entry name" value="Lipase_GDSL_2"/>
    <property type="match status" value="1"/>
</dbReference>
<gene>
    <name evidence="2" type="ORF">ACFSUS_04025</name>
</gene>
<dbReference type="Proteomes" id="UP001597469">
    <property type="component" value="Unassembled WGS sequence"/>
</dbReference>
<dbReference type="InterPro" id="IPR013830">
    <property type="entry name" value="SGNH_hydro"/>
</dbReference>
<dbReference type="SUPFAM" id="SSF52266">
    <property type="entry name" value="SGNH hydrolase"/>
    <property type="match status" value="1"/>
</dbReference>
<reference evidence="3" key="1">
    <citation type="journal article" date="2019" name="Int. J. Syst. Evol. Microbiol.">
        <title>The Global Catalogue of Microorganisms (GCM) 10K type strain sequencing project: providing services to taxonomists for standard genome sequencing and annotation.</title>
        <authorList>
            <consortium name="The Broad Institute Genomics Platform"/>
            <consortium name="The Broad Institute Genome Sequencing Center for Infectious Disease"/>
            <person name="Wu L."/>
            <person name="Ma J."/>
        </authorList>
    </citation>
    <scope>NUCLEOTIDE SEQUENCE [LARGE SCALE GENOMIC DNA]</scope>
    <source>
        <strain evidence="3">KCTC 42805</strain>
    </source>
</reference>
<evidence type="ECO:0000259" key="1">
    <source>
        <dbReference type="Pfam" id="PF13472"/>
    </source>
</evidence>
<keyword evidence="3" id="KW-1185">Reference proteome</keyword>
<feature type="domain" description="SGNH hydrolase-type esterase" evidence="1">
    <location>
        <begin position="38"/>
        <end position="190"/>
    </location>
</feature>
<dbReference type="InterPro" id="IPR036514">
    <property type="entry name" value="SGNH_hydro_sf"/>
</dbReference>
<organism evidence="2 3">
    <name type="scientific">Spirosoma soli</name>
    <dbReference type="NCBI Taxonomy" id="1770529"/>
    <lineage>
        <taxon>Bacteria</taxon>
        <taxon>Pseudomonadati</taxon>
        <taxon>Bacteroidota</taxon>
        <taxon>Cytophagia</taxon>
        <taxon>Cytophagales</taxon>
        <taxon>Cytophagaceae</taxon>
        <taxon>Spirosoma</taxon>
    </lineage>
</organism>
<dbReference type="EMBL" id="JBHULN010000002">
    <property type="protein sequence ID" value="MFD2569787.1"/>
    <property type="molecule type" value="Genomic_DNA"/>
</dbReference>
<name>A0ABW5LYF4_9BACT</name>
<proteinExistence type="predicted"/>
<protein>
    <submittedName>
        <fullName evidence="2">GDSL-type esterase/lipase family protein</fullName>
    </submittedName>
</protein>
<comment type="caution">
    <text evidence="2">The sequence shown here is derived from an EMBL/GenBank/DDBJ whole genome shotgun (WGS) entry which is preliminary data.</text>
</comment>